<feature type="signal peptide" evidence="1">
    <location>
        <begin position="1"/>
        <end position="21"/>
    </location>
</feature>
<reference evidence="3" key="1">
    <citation type="journal article" date="2019" name="Int. J. Syst. Evol. Microbiol.">
        <title>The Global Catalogue of Microorganisms (GCM) 10K type strain sequencing project: providing services to taxonomists for standard genome sequencing and annotation.</title>
        <authorList>
            <consortium name="The Broad Institute Genomics Platform"/>
            <consortium name="The Broad Institute Genome Sequencing Center for Infectious Disease"/>
            <person name="Wu L."/>
            <person name="Ma J."/>
        </authorList>
    </citation>
    <scope>NUCLEOTIDE SEQUENCE [LARGE SCALE GENOMIC DNA]</scope>
    <source>
        <strain evidence="3">KCTC 52368</strain>
    </source>
</reference>
<evidence type="ECO:0000256" key="1">
    <source>
        <dbReference type="SAM" id="SignalP"/>
    </source>
</evidence>
<evidence type="ECO:0000313" key="3">
    <source>
        <dbReference type="Proteomes" id="UP001597526"/>
    </source>
</evidence>
<name>A0ABW5MU96_9FLAO</name>
<dbReference type="RefSeq" id="WP_377765451.1">
    <property type="nucleotide sequence ID" value="NZ_JBHULB010000006.1"/>
</dbReference>
<organism evidence="2 3">
    <name type="scientific">Croceitalea marina</name>
    <dbReference type="NCBI Taxonomy" id="1775166"/>
    <lineage>
        <taxon>Bacteria</taxon>
        <taxon>Pseudomonadati</taxon>
        <taxon>Bacteroidota</taxon>
        <taxon>Flavobacteriia</taxon>
        <taxon>Flavobacteriales</taxon>
        <taxon>Flavobacteriaceae</taxon>
        <taxon>Croceitalea</taxon>
    </lineage>
</organism>
<keyword evidence="3" id="KW-1185">Reference proteome</keyword>
<dbReference type="Proteomes" id="UP001597526">
    <property type="component" value="Unassembled WGS sequence"/>
</dbReference>
<evidence type="ECO:0000313" key="2">
    <source>
        <dbReference type="EMBL" id="MFD2585901.1"/>
    </source>
</evidence>
<sequence>MFKVVLSIILIFALIACKSSGECNDYLGQSYPDDTPEVFAPDIVSKKGKFEHGISFTPNIKEVVFGTLNDDFSGDIFYAKKTSDEWSSPTLFKPLKNESVYLLIFRLMESLCYMLKVGPI</sequence>
<comment type="caution">
    <text evidence="2">The sequence shown here is derived from an EMBL/GenBank/DDBJ whole genome shotgun (WGS) entry which is preliminary data.</text>
</comment>
<dbReference type="EMBL" id="JBHULB010000006">
    <property type="protein sequence ID" value="MFD2585901.1"/>
    <property type="molecule type" value="Genomic_DNA"/>
</dbReference>
<keyword evidence="1" id="KW-0732">Signal</keyword>
<proteinExistence type="predicted"/>
<protein>
    <submittedName>
        <fullName evidence="2">Uncharacterized protein</fullName>
    </submittedName>
</protein>
<dbReference type="PROSITE" id="PS51257">
    <property type="entry name" value="PROKAR_LIPOPROTEIN"/>
    <property type="match status" value="1"/>
</dbReference>
<gene>
    <name evidence="2" type="ORF">ACFSQJ_03095</name>
</gene>
<feature type="chain" id="PRO_5045812223" evidence="1">
    <location>
        <begin position="22"/>
        <end position="120"/>
    </location>
</feature>
<accession>A0ABW5MU96</accession>